<evidence type="ECO:0000256" key="1">
    <source>
        <dbReference type="SAM" id="MobiDB-lite"/>
    </source>
</evidence>
<evidence type="ECO:0000313" key="3">
    <source>
        <dbReference type="Proteomes" id="UP000215506"/>
    </source>
</evidence>
<feature type="compositionally biased region" description="Polar residues" evidence="1">
    <location>
        <begin position="31"/>
        <end position="40"/>
    </location>
</feature>
<gene>
    <name evidence="2" type="ORF">B7C42_07656</name>
</gene>
<keyword evidence="3" id="KW-1185">Reference proteome</keyword>
<dbReference type="Proteomes" id="UP000215506">
    <property type="component" value="Unassembled WGS sequence"/>
</dbReference>
<organism evidence="2 3">
    <name type="scientific">Nocardia cerradoensis</name>
    <dbReference type="NCBI Taxonomy" id="85688"/>
    <lineage>
        <taxon>Bacteria</taxon>
        <taxon>Bacillati</taxon>
        <taxon>Actinomycetota</taxon>
        <taxon>Actinomycetes</taxon>
        <taxon>Mycobacteriales</taxon>
        <taxon>Nocardiaceae</taxon>
        <taxon>Nocardia</taxon>
    </lineage>
</organism>
<protein>
    <submittedName>
        <fullName evidence="2">Uncharacterized protein</fullName>
    </submittedName>
</protein>
<evidence type="ECO:0000313" key="2">
    <source>
        <dbReference type="EMBL" id="OXR40231.1"/>
    </source>
</evidence>
<name>A0A231GUS2_9NOCA</name>
<dbReference type="AlphaFoldDB" id="A0A231GUS2"/>
<dbReference type="EMBL" id="NGAF01000036">
    <property type="protein sequence ID" value="OXR40231.1"/>
    <property type="molecule type" value="Genomic_DNA"/>
</dbReference>
<proteinExistence type="predicted"/>
<accession>A0A231GUS2</accession>
<reference evidence="2 3" key="1">
    <citation type="submission" date="2017-07" db="EMBL/GenBank/DDBJ databases">
        <title>First draft Genome Sequence of Nocardia cerradoensis isolated from human infection.</title>
        <authorList>
            <person name="Carrasco G."/>
        </authorList>
    </citation>
    <scope>NUCLEOTIDE SEQUENCE [LARGE SCALE GENOMIC DNA]</scope>
    <source>
        <strain evidence="2 3">CNM20130759</strain>
    </source>
</reference>
<feature type="region of interest" description="Disordered" evidence="1">
    <location>
        <begin position="1"/>
        <end position="40"/>
    </location>
</feature>
<comment type="caution">
    <text evidence="2">The sequence shown here is derived from an EMBL/GenBank/DDBJ whole genome shotgun (WGS) entry which is preliminary data.</text>
</comment>
<sequence>MTWDSLGGNGIGGGCLETKVSRRPSDALGSASASNTVLHS</sequence>